<dbReference type="EMBL" id="QWVS01000054">
    <property type="protein sequence ID" value="RID82087.1"/>
    <property type="molecule type" value="Genomic_DNA"/>
</dbReference>
<accession>A0A398AWP1</accession>
<organism evidence="1 2">
    <name type="scientific">Peribacillus asahii</name>
    <dbReference type="NCBI Taxonomy" id="228899"/>
    <lineage>
        <taxon>Bacteria</taxon>
        <taxon>Bacillati</taxon>
        <taxon>Bacillota</taxon>
        <taxon>Bacilli</taxon>
        <taxon>Bacillales</taxon>
        <taxon>Bacillaceae</taxon>
        <taxon>Peribacillus</taxon>
    </lineage>
</organism>
<comment type="caution">
    <text evidence="1">The sequence shown here is derived from an EMBL/GenBank/DDBJ whole genome shotgun (WGS) entry which is preliminary data.</text>
</comment>
<evidence type="ECO:0000313" key="2">
    <source>
        <dbReference type="Proteomes" id="UP000266016"/>
    </source>
</evidence>
<reference evidence="1 2" key="1">
    <citation type="submission" date="2018-08" db="EMBL/GenBank/DDBJ databases">
        <title>Bacillus jemisoniae sp. nov., Bacillus chryseoplanitiae sp. nov., Bacillus resnikiae sp. nov., and Bacillus frankliniae sp. nov., isolated from Viking spacecraft and associated surfaces.</title>
        <authorList>
            <person name="Seuylemezian A."/>
            <person name="Vaishampayan P."/>
        </authorList>
    </citation>
    <scope>NUCLEOTIDE SEQUENCE [LARGE SCALE GENOMIC DNA]</scope>
    <source>
        <strain evidence="1 2">MA001</strain>
    </source>
</reference>
<protein>
    <submittedName>
        <fullName evidence="1">Uncharacterized protein</fullName>
    </submittedName>
</protein>
<dbReference type="Proteomes" id="UP000266016">
    <property type="component" value="Unassembled WGS sequence"/>
</dbReference>
<evidence type="ECO:0000313" key="1">
    <source>
        <dbReference type="EMBL" id="RID82087.1"/>
    </source>
</evidence>
<keyword evidence="2" id="KW-1185">Reference proteome</keyword>
<dbReference type="RefSeq" id="WP_119118721.1">
    <property type="nucleotide sequence ID" value="NZ_QWVS01000054.1"/>
</dbReference>
<gene>
    <name evidence="1" type="ORF">D1953_18995</name>
</gene>
<sequence length="187" mass="21024">MRKLTSAEIKRGQAITFRIPSDTPDYALKQLQRLKETEGRNFSSKVAQFVLSGVGNGPHQDKEFVTLPLPRRLSKAQRDWLKHAHSEALLGNILYELLENPMRTTALLSALNGGEIDVPEPPITPIRREAERELAVAEMPDIVIAPTIENVQENELEQPAQPEQTEHLDVEEGLDDLLGDFLAQMNR</sequence>
<proteinExistence type="predicted"/>
<dbReference type="AlphaFoldDB" id="A0A398AWP1"/>
<name>A0A398AWP1_9BACI</name>